<dbReference type="InterPro" id="IPR050177">
    <property type="entry name" value="Lipid_A_modif_metabolic_enz"/>
</dbReference>
<dbReference type="Proteomes" id="UP000236584">
    <property type="component" value="Chromosome"/>
</dbReference>
<dbReference type="InterPro" id="IPR036291">
    <property type="entry name" value="NAD(P)-bd_dom_sf"/>
</dbReference>
<evidence type="ECO:0000313" key="3">
    <source>
        <dbReference type="Proteomes" id="UP000236584"/>
    </source>
</evidence>
<evidence type="ECO:0000259" key="1">
    <source>
        <dbReference type="Pfam" id="PF01370"/>
    </source>
</evidence>
<dbReference type="AlphaFoldDB" id="A0A2I8VKS8"/>
<dbReference type="Pfam" id="PF01370">
    <property type="entry name" value="Epimerase"/>
    <property type="match status" value="1"/>
</dbReference>
<dbReference type="OrthoDB" id="4907at2157"/>
<organism evidence="2 3">
    <name type="scientific">Salinigranum rubrum</name>
    <dbReference type="NCBI Taxonomy" id="755307"/>
    <lineage>
        <taxon>Archaea</taxon>
        <taxon>Methanobacteriati</taxon>
        <taxon>Methanobacteriota</taxon>
        <taxon>Stenosarchaea group</taxon>
        <taxon>Halobacteria</taxon>
        <taxon>Halobacteriales</taxon>
        <taxon>Haloferacaceae</taxon>
        <taxon>Salinigranum</taxon>
    </lineage>
</organism>
<accession>A0A2I8VKS8</accession>
<dbReference type="PROSITE" id="PS00061">
    <property type="entry name" value="ADH_SHORT"/>
    <property type="match status" value="1"/>
</dbReference>
<dbReference type="RefSeq" id="WP_103426232.1">
    <property type="nucleotide sequence ID" value="NZ_CP026309.1"/>
</dbReference>
<gene>
    <name evidence="2" type="ORF">C2R22_13585</name>
</gene>
<protein>
    <submittedName>
        <fullName evidence="2">Epimerase</fullName>
    </submittedName>
</protein>
<sequence>MERADVPLHLVTGGAGFVGSHTAEYLLDQGEDVRLFDRASPDIPGTDIGERAEYVRGDVRDKGAVRRALDDVDYVHHNVALVPLTKAGREFWEVNVGGTENVLRLAHEEGVEGVTHVSSSAVYDLSTMPVTEETPVNPIGQYGMSKLAADHVALKHAAKGLPVNIIRPRTVVDERRAGIYQILFDWMDRDARVYMLGDGSNLFQLVSARDIADASKRAAESEHTGEIYNIGNADYTTLGEDLEHVIDYADSESTIQWIPAKPASLLLQALDALKISPLAAWHYKTVHRPYYFDISKAQDELGWEPVDSNFDVFERAYDWYAQNDIEATSDSGSAHRTAPKQQILRLLRNVS</sequence>
<dbReference type="PANTHER" id="PTHR43245">
    <property type="entry name" value="BIFUNCTIONAL POLYMYXIN RESISTANCE PROTEIN ARNA"/>
    <property type="match status" value="1"/>
</dbReference>
<dbReference type="Gene3D" id="3.40.50.720">
    <property type="entry name" value="NAD(P)-binding Rossmann-like Domain"/>
    <property type="match status" value="1"/>
</dbReference>
<dbReference type="InterPro" id="IPR001509">
    <property type="entry name" value="Epimerase_deHydtase"/>
</dbReference>
<evidence type="ECO:0000313" key="2">
    <source>
        <dbReference type="EMBL" id="AUV82543.1"/>
    </source>
</evidence>
<dbReference type="InterPro" id="IPR020904">
    <property type="entry name" value="Sc_DH/Rdtase_CS"/>
</dbReference>
<proteinExistence type="predicted"/>
<dbReference type="GeneID" id="35593142"/>
<dbReference type="KEGG" id="srub:C2R22_13585"/>
<name>A0A2I8VKS8_9EURY</name>
<dbReference type="SUPFAM" id="SSF51735">
    <property type="entry name" value="NAD(P)-binding Rossmann-fold domains"/>
    <property type="match status" value="1"/>
</dbReference>
<keyword evidence="3" id="KW-1185">Reference proteome</keyword>
<reference evidence="2 3" key="1">
    <citation type="submission" date="2018-01" db="EMBL/GenBank/DDBJ databases">
        <title>Complete genome sequence of Salinigranum rubrum GX10T, an extremely halophilic archaeon isolated from a marine solar saltern.</title>
        <authorList>
            <person name="Han S."/>
        </authorList>
    </citation>
    <scope>NUCLEOTIDE SEQUENCE [LARGE SCALE GENOMIC DNA]</scope>
    <source>
        <strain evidence="2 3">GX10</strain>
    </source>
</reference>
<feature type="domain" description="NAD-dependent epimerase/dehydratase" evidence="1">
    <location>
        <begin position="10"/>
        <end position="231"/>
    </location>
</feature>
<dbReference type="EMBL" id="CP026309">
    <property type="protein sequence ID" value="AUV82543.1"/>
    <property type="molecule type" value="Genomic_DNA"/>
</dbReference>